<dbReference type="OrthoDB" id="9808870at2"/>
<gene>
    <name evidence="3" type="ordered locus">GNIT_2980</name>
</gene>
<keyword evidence="2" id="KW-0732">Signal</keyword>
<protein>
    <recommendedName>
        <fullName evidence="5">HupE / UreJ protein</fullName>
    </recommendedName>
</protein>
<dbReference type="Pfam" id="PF13795">
    <property type="entry name" value="HupE_UreJ_2"/>
    <property type="match status" value="1"/>
</dbReference>
<feature type="transmembrane region" description="Helical" evidence="1">
    <location>
        <begin position="354"/>
        <end position="372"/>
    </location>
</feature>
<dbReference type="STRING" id="1085623.GNIT_2980"/>
<feature type="transmembrane region" description="Helical" evidence="1">
    <location>
        <begin position="187"/>
        <end position="215"/>
    </location>
</feature>
<evidence type="ECO:0008006" key="5">
    <source>
        <dbReference type="Google" id="ProtNLM"/>
    </source>
</evidence>
<dbReference type="KEGG" id="gni:GNIT_2980"/>
<keyword evidence="1" id="KW-1133">Transmembrane helix</keyword>
<reference evidence="3 4" key="1">
    <citation type="journal article" date="2011" name="J. Bacteriol.">
        <title>Complete genome sequence of seawater bacterium Glaciecola nitratireducens FR1064T.</title>
        <authorList>
            <person name="Bian F."/>
            <person name="Qin Q.L."/>
            <person name="Xie B.B."/>
            <person name="Shu Y.L."/>
            <person name="Zhang X.Y."/>
            <person name="Yu Y."/>
            <person name="Chen B."/>
            <person name="Chen X.L."/>
            <person name="Zhou B.C."/>
            <person name="Zhang Y.Z."/>
        </authorList>
    </citation>
    <scope>NUCLEOTIDE SEQUENCE [LARGE SCALE GENOMIC DNA]</scope>
    <source>
        <strain evidence="4">JCM 12485 / KCTC 12276 / FR1064</strain>
    </source>
</reference>
<dbReference type="AlphaFoldDB" id="G4QDP7"/>
<proteinExistence type="predicted"/>
<keyword evidence="1" id="KW-0812">Transmembrane</keyword>
<evidence type="ECO:0000313" key="3">
    <source>
        <dbReference type="EMBL" id="AEP31076.1"/>
    </source>
</evidence>
<dbReference type="EMBL" id="CP003060">
    <property type="protein sequence ID" value="AEP31076.1"/>
    <property type="molecule type" value="Genomic_DNA"/>
</dbReference>
<dbReference type="InterPro" id="IPR032809">
    <property type="entry name" value="Put_HupE_UreJ"/>
</dbReference>
<name>G4QDP7_GLANF</name>
<feature type="transmembrane region" description="Helical" evidence="1">
    <location>
        <begin position="318"/>
        <end position="345"/>
    </location>
</feature>
<feature type="signal peptide" evidence="2">
    <location>
        <begin position="1"/>
        <end position="20"/>
    </location>
</feature>
<feature type="transmembrane region" description="Helical" evidence="1">
    <location>
        <begin position="263"/>
        <end position="281"/>
    </location>
</feature>
<dbReference type="Proteomes" id="UP000009282">
    <property type="component" value="Chromosome"/>
</dbReference>
<sequence>MNQRCVVLLLVALFTCSSLAHELSTTFISAELRDDGSLDGQLKLDILDLKEVVTLDANANGELTWGEIEASGDALQNYVTNGLRFYTGTQQCILKLNNQLELQELNAVTYLVMSFSSPLYSSSKCAGKGQLSFEYSLLFEAAANHKAIVSLLVASEEHVFIIDNENSRNSINVELNSSSSWSTFWAFIYQGIFHILIGLDHILFLFTLLLTLCFYRHLGEWRSVESKKVIIKKTLLIVTSFTIAHSITLSGTALGIIPVMGSWIEVVIAASILFNVINNLFPMVKNLSLITFVFGLIHGMGFAGALSEFGFTEEHQLLSVLGFNLGVELGQIGLLVIFLPILLLLRESNFYRRYGMQLLSLLIGVVAIYWILERW</sequence>
<dbReference type="HOGENOM" id="CLU_043645_2_0_6"/>
<keyword evidence="1" id="KW-0472">Membrane</keyword>
<accession>G4QDP7</accession>
<evidence type="ECO:0000256" key="1">
    <source>
        <dbReference type="SAM" id="Phobius"/>
    </source>
</evidence>
<feature type="chain" id="PRO_5003467340" description="HupE / UreJ protein" evidence="2">
    <location>
        <begin position="21"/>
        <end position="375"/>
    </location>
</feature>
<evidence type="ECO:0000256" key="2">
    <source>
        <dbReference type="SAM" id="SignalP"/>
    </source>
</evidence>
<dbReference type="RefSeq" id="WP_014109948.1">
    <property type="nucleotide sequence ID" value="NC_016041.1"/>
</dbReference>
<feature type="transmembrane region" description="Helical" evidence="1">
    <location>
        <begin position="235"/>
        <end position="257"/>
    </location>
</feature>
<keyword evidence="4" id="KW-1185">Reference proteome</keyword>
<organism evidence="3 4">
    <name type="scientific">Glaciecola nitratireducens (strain JCM 12485 / KCTC 12276 / FR1064)</name>
    <dbReference type="NCBI Taxonomy" id="1085623"/>
    <lineage>
        <taxon>Bacteria</taxon>
        <taxon>Pseudomonadati</taxon>
        <taxon>Pseudomonadota</taxon>
        <taxon>Gammaproteobacteria</taxon>
        <taxon>Alteromonadales</taxon>
        <taxon>Alteromonadaceae</taxon>
        <taxon>Brumicola</taxon>
    </lineage>
</organism>
<dbReference type="eggNOG" id="COG2370">
    <property type="taxonomic scope" value="Bacteria"/>
</dbReference>
<feature type="transmembrane region" description="Helical" evidence="1">
    <location>
        <begin position="288"/>
        <end position="306"/>
    </location>
</feature>
<evidence type="ECO:0000313" key="4">
    <source>
        <dbReference type="Proteomes" id="UP000009282"/>
    </source>
</evidence>